<dbReference type="PANTHER" id="PTHR20842">
    <property type="entry name" value="PROTEASE S51 ALPHA-ASPARTYL DIPEPTIDASE"/>
    <property type="match status" value="1"/>
</dbReference>
<sequence>MKNLFLVSSFAEVSTELQSFNKELVGKTVTFIPTASKVEKITFYVKSGKRALESMGLIVDQLDLSTAKPKEIKQKLRENNYIYVTGGNSFFLLQELKQSGADQMIIEEIQKGKLYIGESAGAIVLSKTIEYIKKMDSPKKAPNLDSFAGLNIVDFYTVPHYNDIPFNKITKDIEVQYKEQLNLCCINNSEGIIVEGTNKRITSTI</sequence>
<evidence type="ECO:0000256" key="2">
    <source>
        <dbReference type="ARBA" id="ARBA00022670"/>
    </source>
</evidence>
<dbReference type="AlphaFoldDB" id="A0A3D8TUZ9"/>
<evidence type="ECO:0000256" key="4">
    <source>
        <dbReference type="ARBA" id="ARBA00022825"/>
    </source>
</evidence>
<evidence type="ECO:0000313" key="6">
    <source>
        <dbReference type="Proteomes" id="UP000257055"/>
    </source>
</evidence>
<dbReference type="RefSeq" id="WP_115752394.1">
    <property type="nucleotide sequence ID" value="NZ_LARY01000001.1"/>
</dbReference>
<protein>
    <submittedName>
        <fullName evidence="5">Peptidase</fullName>
    </submittedName>
</protein>
<dbReference type="PANTHER" id="PTHR20842:SF0">
    <property type="entry name" value="ALPHA-ASPARTYL DIPEPTIDASE"/>
    <property type="match status" value="1"/>
</dbReference>
<dbReference type="Gene3D" id="3.40.50.880">
    <property type="match status" value="1"/>
</dbReference>
<keyword evidence="4" id="KW-0720">Serine protease</keyword>
<comment type="similarity">
    <text evidence="1">Belongs to the peptidase S51 family.</text>
</comment>
<dbReference type="InterPro" id="IPR029062">
    <property type="entry name" value="Class_I_gatase-like"/>
</dbReference>
<evidence type="ECO:0000256" key="1">
    <source>
        <dbReference type="ARBA" id="ARBA00006534"/>
    </source>
</evidence>
<evidence type="ECO:0000256" key="3">
    <source>
        <dbReference type="ARBA" id="ARBA00022801"/>
    </source>
</evidence>
<dbReference type="GO" id="GO:0008236">
    <property type="term" value="F:serine-type peptidase activity"/>
    <property type="evidence" value="ECO:0007669"/>
    <property type="project" value="UniProtKB-KW"/>
</dbReference>
<keyword evidence="2" id="KW-0645">Protease</keyword>
<dbReference type="InterPro" id="IPR005320">
    <property type="entry name" value="Peptidase_S51"/>
</dbReference>
<dbReference type="GO" id="GO:0006508">
    <property type="term" value="P:proteolysis"/>
    <property type="evidence" value="ECO:0007669"/>
    <property type="project" value="UniProtKB-KW"/>
</dbReference>
<dbReference type="Proteomes" id="UP000257055">
    <property type="component" value="Unassembled WGS sequence"/>
</dbReference>
<dbReference type="FunFam" id="3.40.50.880:FF:000094">
    <property type="entry name" value="Uncharacterized peptidase Lmo0363"/>
    <property type="match status" value="1"/>
</dbReference>
<name>A0A3D8TUZ9_9LIST</name>
<reference evidence="6" key="1">
    <citation type="submission" date="2015-04" db="EMBL/GenBank/DDBJ databases">
        <authorList>
            <person name="Schardt J."/>
            <person name="Mueller-Herbst S."/>
            <person name="Scherer S."/>
            <person name="Huptas C."/>
        </authorList>
    </citation>
    <scope>NUCLEOTIDE SEQUENCE [LARGE SCALE GENOMIC DNA]</scope>
    <source>
        <strain evidence="6">Kiel-L1</strain>
    </source>
</reference>
<dbReference type="CDD" id="cd03129">
    <property type="entry name" value="GAT1_Peptidase_E_like"/>
    <property type="match status" value="1"/>
</dbReference>
<dbReference type="Pfam" id="PF03575">
    <property type="entry name" value="Peptidase_S51"/>
    <property type="match status" value="1"/>
</dbReference>
<evidence type="ECO:0000313" key="5">
    <source>
        <dbReference type="EMBL" id="RDX02705.1"/>
    </source>
</evidence>
<accession>A0A3D8TUZ9</accession>
<dbReference type="EMBL" id="LARY01000001">
    <property type="protein sequence ID" value="RDX02705.1"/>
    <property type="molecule type" value="Genomic_DNA"/>
</dbReference>
<proteinExistence type="inferred from homology"/>
<keyword evidence="6" id="KW-1185">Reference proteome</keyword>
<dbReference type="SUPFAM" id="SSF52317">
    <property type="entry name" value="Class I glutamine amidotransferase-like"/>
    <property type="match status" value="1"/>
</dbReference>
<keyword evidence="3" id="KW-0378">Hydrolase</keyword>
<comment type="caution">
    <text evidence="5">The sequence shown here is derived from an EMBL/GenBank/DDBJ whole genome shotgun (WGS) entry which is preliminary data.</text>
</comment>
<gene>
    <name evidence="5" type="ORF">UR08_04145</name>
</gene>
<organism evidence="5 6">
    <name type="scientific">Listeria kieliensis</name>
    <dbReference type="NCBI Taxonomy" id="1621700"/>
    <lineage>
        <taxon>Bacteria</taxon>
        <taxon>Bacillati</taxon>
        <taxon>Bacillota</taxon>
        <taxon>Bacilli</taxon>
        <taxon>Bacillales</taxon>
        <taxon>Listeriaceae</taxon>
        <taxon>Listeria</taxon>
    </lineage>
</organism>